<comment type="caution">
    <text evidence="2">The sequence shown here is derived from an EMBL/GenBank/DDBJ whole genome shotgun (WGS) entry which is preliminary data.</text>
</comment>
<dbReference type="Proteomes" id="UP001501844">
    <property type="component" value="Unassembled WGS sequence"/>
</dbReference>
<gene>
    <name evidence="2" type="ORF">GCM10023183_06100</name>
</gene>
<dbReference type="SMART" id="SM00450">
    <property type="entry name" value="RHOD"/>
    <property type="match status" value="1"/>
</dbReference>
<dbReference type="PANTHER" id="PTHR43031:SF18">
    <property type="entry name" value="RHODANESE-RELATED SULFURTRANSFERASES"/>
    <property type="match status" value="1"/>
</dbReference>
<dbReference type="PANTHER" id="PTHR43031">
    <property type="entry name" value="FAD-DEPENDENT OXIDOREDUCTASE"/>
    <property type="match status" value="1"/>
</dbReference>
<proteinExistence type="predicted"/>
<dbReference type="InterPro" id="IPR001763">
    <property type="entry name" value="Rhodanese-like_dom"/>
</dbReference>
<organism evidence="2 3">
    <name type="scientific">Nibribacter koreensis</name>
    <dbReference type="NCBI Taxonomy" id="1084519"/>
    <lineage>
        <taxon>Bacteria</taxon>
        <taxon>Pseudomonadati</taxon>
        <taxon>Bacteroidota</taxon>
        <taxon>Cytophagia</taxon>
        <taxon>Cytophagales</taxon>
        <taxon>Hymenobacteraceae</taxon>
        <taxon>Nibribacter</taxon>
    </lineage>
</organism>
<sequence>MAFCVTFLGACAQGKTPELLSPSQYKSLAQKEKGVLVDVRTPDEFASGHLHTALNSDFSGGQFTQEFKDWDKDKTYYLYCASGNRSGKAAQQMRDAGFTKVYNIGGFTSLKEAGLPVNDKK</sequence>
<evidence type="ECO:0000313" key="2">
    <source>
        <dbReference type="EMBL" id="GAA4298021.1"/>
    </source>
</evidence>
<dbReference type="SUPFAM" id="SSF52821">
    <property type="entry name" value="Rhodanese/Cell cycle control phosphatase"/>
    <property type="match status" value="1"/>
</dbReference>
<dbReference type="EMBL" id="BAABGX010000001">
    <property type="protein sequence ID" value="GAA4298021.1"/>
    <property type="molecule type" value="Genomic_DNA"/>
</dbReference>
<keyword evidence="3" id="KW-1185">Reference proteome</keyword>
<dbReference type="InterPro" id="IPR036873">
    <property type="entry name" value="Rhodanese-like_dom_sf"/>
</dbReference>
<reference evidence="3" key="1">
    <citation type="journal article" date="2019" name="Int. J. Syst. Evol. Microbiol.">
        <title>The Global Catalogue of Microorganisms (GCM) 10K type strain sequencing project: providing services to taxonomists for standard genome sequencing and annotation.</title>
        <authorList>
            <consortium name="The Broad Institute Genomics Platform"/>
            <consortium name="The Broad Institute Genome Sequencing Center for Infectious Disease"/>
            <person name="Wu L."/>
            <person name="Ma J."/>
        </authorList>
    </citation>
    <scope>NUCLEOTIDE SEQUENCE [LARGE SCALE GENOMIC DNA]</scope>
    <source>
        <strain evidence="3">JCM 17917</strain>
    </source>
</reference>
<dbReference type="PROSITE" id="PS50206">
    <property type="entry name" value="RHODANESE_3"/>
    <property type="match status" value="1"/>
</dbReference>
<dbReference type="Pfam" id="PF00581">
    <property type="entry name" value="Rhodanese"/>
    <property type="match status" value="1"/>
</dbReference>
<name>A0ABP8F8Y4_9BACT</name>
<dbReference type="CDD" id="cd00158">
    <property type="entry name" value="RHOD"/>
    <property type="match status" value="1"/>
</dbReference>
<protein>
    <recommendedName>
        <fullName evidence="1">Rhodanese domain-containing protein</fullName>
    </recommendedName>
</protein>
<evidence type="ECO:0000313" key="3">
    <source>
        <dbReference type="Proteomes" id="UP001501844"/>
    </source>
</evidence>
<dbReference type="InterPro" id="IPR050229">
    <property type="entry name" value="GlpE_sulfurtransferase"/>
</dbReference>
<evidence type="ECO:0000259" key="1">
    <source>
        <dbReference type="PROSITE" id="PS50206"/>
    </source>
</evidence>
<accession>A0ABP8F8Y4</accession>
<dbReference type="Gene3D" id="3.40.250.10">
    <property type="entry name" value="Rhodanese-like domain"/>
    <property type="match status" value="1"/>
</dbReference>
<feature type="domain" description="Rhodanese" evidence="1">
    <location>
        <begin position="30"/>
        <end position="119"/>
    </location>
</feature>